<proteinExistence type="predicted"/>
<dbReference type="InterPro" id="IPR011051">
    <property type="entry name" value="RmlC_Cupin_sf"/>
</dbReference>
<evidence type="ECO:0000256" key="1">
    <source>
        <dbReference type="ARBA" id="ARBA00022723"/>
    </source>
</evidence>
<dbReference type="SUPFAM" id="SSF51182">
    <property type="entry name" value="RmlC-like cupins"/>
    <property type="match status" value="1"/>
</dbReference>
<dbReference type="Pfam" id="PF07883">
    <property type="entry name" value="Cupin_2"/>
    <property type="match status" value="1"/>
</dbReference>
<evidence type="ECO:0000259" key="2">
    <source>
        <dbReference type="Pfam" id="PF07883"/>
    </source>
</evidence>
<dbReference type="InterPro" id="IPR051610">
    <property type="entry name" value="GPI/OXD"/>
</dbReference>
<keyword evidence="1" id="KW-0479">Metal-binding</keyword>
<dbReference type="AlphaFoldDB" id="A0A645G893"/>
<dbReference type="PANTHER" id="PTHR35848">
    <property type="entry name" value="OXALATE-BINDING PROTEIN"/>
    <property type="match status" value="1"/>
</dbReference>
<sequence>MHTHEADSEIMYIISGKGKLINGDSDTPENAAPGTCHYCPKGCSHSLINDGETELVFFAVIPGRK</sequence>
<evidence type="ECO:0000313" key="3">
    <source>
        <dbReference type="EMBL" id="MPN22210.1"/>
    </source>
</evidence>
<organism evidence="3">
    <name type="scientific">bioreactor metagenome</name>
    <dbReference type="NCBI Taxonomy" id="1076179"/>
    <lineage>
        <taxon>unclassified sequences</taxon>
        <taxon>metagenomes</taxon>
        <taxon>ecological metagenomes</taxon>
    </lineage>
</organism>
<dbReference type="Gene3D" id="2.60.120.10">
    <property type="entry name" value="Jelly Rolls"/>
    <property type="match status" value="1"/>
</dbReference>
<reference evidence="3" key="1">
    <citation type="submission" date="2019-08" db="EMBL/GenBank/DDBJ databases">
        <authorList>
            <person name="Kucharzyk K."/>
            <person name="Murdoch R.W."/>
            <person name="Higgins S."/>
            <person name="Loffler F."/>
        </authorList>
    </citation>
    <scope>NUCLEOTIDE SEQUENCE</scope>
</reference>
<dbReference type="InterPro" id="IPR013096">
    <property type="entry name" value="Cupin_2"/>
</dbReference>
<name>A0A645G893_9ZZZZ</name>
<gene>
    <name evidence="3" type="ORF">SDC9_169593</name>
</gene>
<dbReference type="GO" id="GO:0046872">
    <property type="term" value="F:metal ion binding"/>
    <property type="evidence" value="ECO:0007669"/>
    <property type="project" value="UniProtKB-KW"/>
</dbReference>
<dbReference type="InterPro" id="IPR014710">
    <property type="entry name" value="RmlC-like_jellyroll"/>
</dbReference>
<feature type="domain" description="Cupin type-2" evidence="2">
    <location>
        <begin position="1"/>
        <end position="60"/>
    </location>
</feature>
<dbReference type="PANTHER" id="PTHR35848:SF6">
    <property type="entry name" value="CUPIN TYPE-2 DOMAIN-CONTAINING PROTEIN"/>
    <property type="match status" value="1"/>
</dbReference>
<comment type="caution">
    <text evidence="3">The sequence shown here is derived from an EMBL/GenBank/DDBJ whole genome shotgun (WGS) entry which is preliminary data.</text>
</comment>
<accession>A0A645G893</accession>
<dbReference type="EMBL" id="VSSQ01070395">
    <property type="protein sequence ID" value="MPN22210.1"/>
    <property type="molecule type" value="Genomic_DNA"/>
</dbReference>
<protein>
    <recommendedName>
        <fullName evidence="2">Cupin type-2 domain-containing protein</fullName>
    </recommendedName>
</protein>